<keyword evidence="2" id="KW-1185">Reference proteome</keyword>
<dbReference type="Proteomes" id="UP000267418">
    <property type="component" value="Unassembled WGS sequence"/>
</dbReference>
<reference evidence="1 2" key="1">
    <citation type="submission" date="2018-12" db="EMBL/GenBank/DDBJ databases">
        <title>The genome of Variovorax gossypii DSM 100435.</title>
        <authorList>
            <person name="Gao J."/>
            <person name="Sun J."/>
        </authorList>
    </citation>
    <scope>NUCLEOTIDE SEQUENCE [LARGE SCALE GENOMIC DNA]</scope>
    <source>
        <strain evidence="1 2">DSM 100435</strain>
    </source>
</reference>
<sequence length="79" mass="9449">MTTRQMQTLSDEELGAQALEWRRRALQGEWHARGIAHEFESEMRRRTGAPASNYDSLDLRSLELRAATQRRWWRFWQAS</sequence>
<proteinExistence type="predicted"/>
<comment type="caution">
    <text evidence="1">The sequence shown here is derived from an EMBL/GenBank/DDBJ whole genome shotgun (WGS) entry which is preliminary data.</text>
</comment>
<accession>A0A3S0GXL9</accession>
<dbReference type="EMBL" id="RXOE01000002">
    <property type="protein sequence ID" value="RTQ35532.1"/>
    <property type="molecule type" value="Genomic_DNA"/>
</dbReference>
<gene>
    <name evidence="1" type="ORF">EJP69_14335</name>
</gene>
<name>A0A3S0GXL9_9BURK</name>
<dbReference type="AlphaFoldDB" id="A0A3S0GXL9"/>
<organism evidence="1 2">
    <name type="scientific">Variovorax gossypii</name>
    <dbReference type="NCBI Taxonomy" id="1679495"/>
    <lineage>
        <taxon>Bacteria</taxon>
        <taxon>Pseudomonadati</taxon>
        <taxon>Pseudomonadota</taxon>
        <taxon>Betaproteobacteria</taxon>
        <taxon>Burkholderiales</taxon>
        <taxon>Comamonadaceae</taxon>
        <taxon>Variovorax</taxon>
    </lineage>
</organism>
<evidence type="ECO:0000313" key="1">
    <source>
        <dbReference type="EMBL" id="RTQ35532.1"/>
    </source>
</evidence>
<evidence type="ECO:0000313" key="2">
    <source>
        <dbReference type="Proteomes" id="UP000267418"/>
    </source>
</evidence>
<protein>
    <submittedName>
        <fullName evidence="1">Uncharacterized protein</fullName>
    </submittedName>
</protein>